<gene>
    <name evidence="4" type="ORF">SD77_0180</name>
</gene>
<feature type="domain" description="Saccharopine dehydrogenase-like C-terminal" evidence="3">
    <location>
        <begin position="154"/>
        <end position="400"/>
    </location>
</feature>
<proteinExistence type="predicted"/>
<evidence type="ECO:0000259" key="2">
    <source>
        <dbReference type="Pfam" id="PF03435"/>
    </source>
</evidence>
<dbReference type="EMBL" id="JXLP01000001">
    <property type="protein sequence ID" value="KIL80332.1"/>
    <property type="molecule type" value="Genomic_DNA"/>
</dbReference>
<dbReference type="InterPro" id="IPR051168">
    <property type="entry name" value="AASS"/>
</dbReference>
<dbReference type="Pfam" id="PF16653">
    <property type="entry name" value="Sacchrp_dh_C"/>
    <property type="match status" value="1"/>
</dbReference>
<evidence type="ECO:0000313" key="5">
    <source>
        <dbReference type="Proteomes" id="UP000031982"/>
    </source>
</evidence>
<keyword evidence="5" id="KW-1185">Reference proteome</keyword>
<organism evidence="4 5">
    <name type="scientific">Bacillus badius</name>
    <dbReference type="NCBI Taxonomy" id="1455"/>
    <lineage>
        <taxon>Bacteria</taxon>
        <taxon>Bacillati</taxon>
        <taxon>Bacillota</taxon>
        <taxon>Bacilli</taxon>
        <taxon>Bacillales</taxon>
        <taxon>Bacillaceae</taxon>
        <taxon>Pseudobacillus</taxon>
    </lineage>
</organism>
<dbReference type="InterPro" id="IPR005097">
    <property type="entry name" value="Sacchrp_dh_NADP-bd"/>
</dbReference>
<keyword evidence="1" id="KW-0560">Oxidoreductase</keyword>
<dbReference type="SUPFAM" id="SSF51735">
    <property type="entry name" value="NAD(P)-binding Rossmann-fold domains"/>
    <property type="match status" value="1"/>
</dbReference>
<dbReference type="Pfam" id="PF03435">
    <property type="entry name" value="Sacchrp_dh_NADP"/>
    <property type="match status" value="1"/>
</dbReference>
<dbReference type="PANTHER" id="PTHR11133">
    <property type="entry name" value="SACCHAROPINE DEHYDROGENASE"/>
    <property type="match status" value="1"/>
</dbReference>
<dbReference type="SUPFAM" id="SSF55347">
    <property type="entry name" value="Glyceraldehyde-3-phosphate dehydrogenase-like, C-terminal domain"/>
    <property type="match status" value="1"/>
</dbReference>
<name>A0ABR5AZZ6_BACBA</name>
<dbReference type="InterPro" id="IPR032095">
    <property type="entry name" value="Sacchrp_dh-like_C"/>
</dbReference>
<sequence>MFQIKKSVLAHILLCTKETNREGPNMRVLVLGSGLMGKEAARDLVNCQGVAKTTLADYDVEKAKRTCEILQSPKLQAAFVDASNEEQLISLMKEHDVVINALFYSFNVAVAKAAIAAGVHSVDLGGHIGQATERVLEMTDEAKEAGVTLIPDLGVAPGMINILAGYGASQLDKAESIKLYVGGIPLRPEPPLEYNHVFSMEGVFDHYTDPSFIIRNGQKREIPSLSEVEPIHFEKFGPLEAFHTAGGTSTLSYSYPELECLEYKTVRYPGHAEKFKLLVDLNLTRADYTVEVNGMQVKPRDVLLKTLDPIVDLKDKEDVVLLRVETKGVKEGSKAGRTYEMITHKDQTNNVTAMARATANTISVVAQMIGSGSITKTGVYPPEQIVPGDEYIKEMAKRGVIITEVL</sequence>
<accession>A0ABR5AZZ6</accession>
<dbReference type="Gene3D" id="3.30.360.10">
    <property type="entry name" value="Dihydrodipicolinate Reductase, domain 2"/>
    <property type="match status" value="1"/>
</dbReference>
<dbReference type="Proteomes" id="UP000031982">
    <property type="component" value="Unassembled WGS sequence"/>
</dbReference>
<protein>
    <submittedName>
        <fullName evidence="4">L-lysine dehydrogenase</fullName>
    </submittedName>
</protein>
<comment type="caution">
    <text evidence="4">The sequence shown here is derived from an EMBL/GenBank/DDBJ whole genome shotgun (WGS) entry which is preliminary data.</text>
</comment>
<dbReference type="Gene3D" id="3.40.50.720">
    <property type="entry name" value="NAD(P)-binding Rossmann-like Domain"/>
    <property type="match status" value="1"/>
</dbReference>
<dbReference type="InterPro" id="IPR036291">
    <property type="entry name" value="NAD(P)-bd_dom_sf"/>
</dbReference>
<dbReference type="PANTHER" id="PTHR11133:SF22">
    <property type="entry name" value="ALPHA-AMINOADIPIC SEMIALDEHYDE SYNTHASE, MITOCHONDRIAL"/>
    <property type="match status" value="1"/>
</dbReference>
<reference evidence="4 5" key="1">
    <citation type="submission" date="2015-01" db="EMBL/GenBank/DDBJ databases">
        <title>Genome Assembly of Bacillus badius MTCC 1458.</title>
        <authorList>
            <person name="Verma A."/>
            <person name="Khatri I."/>
            <person name="Mual P."/>
            <person name="Subramanian S."/>
            <person name="Krishnamurthi S."/>
        </authorList>
    </citation>
    <scope>NUCLEOTIDE SEQUENCE [LARGE SCALE GENOMIC DNA]</scope>
    <source>
        <strain evidence="4 5">MTCC 1458</strain>
    </source>
</reference>
<evidence type="ECO:0000259" key="3">
    <source>
        <dbReference type="Pfam" id="PF16653"/>
    </source>
</evidence>
<evidence type="ECO:0000256" key="1">
    <source>
        <dbReference type="ARBA" id="ARBA00023002"/>
    </source>
</evidence>
<feature type="domain" description="Saccharopine dehydrogenase NADP binding" evidence="2">
    <location>
        <begin position="28"/>
        <end position="150"/>
    </location>
</feature>
<evidence type="ECO:0000313" key="4">
    <source>
        <dbReference type="EMBL" id="KIL80332.1"/>
    </source>
</evidence>